<sequence length="91" mass="9341">MDGATYQSGEIVFAAEDLYNDGSLPDTPDGALLAGAGTRGVVVKAGHLDGQPQTEIFAVRFEGADDVLGPPVGCFVHELTQQALPAREAGA</sequence>
<name>A0A4V3WBG7_9RHOO</name>
<dbReference type="AlphaFoldDB" id="A0A4V3WBG7"/>
<evidence type="ECO:0000256" key="1">
    <source>
        <dbReference type="ARBA" id="ARBA00008027"/>
    </source>
</evidence>
<dbReference type="OrthoDB" id="9181363at2"/>
<dbReference type="EMBL" id="SSOC01000006">
    <property type="protein sequence ID" value="THF63179.1"/>
    <property type="molecule type" value="Genomic_DNA"/>
</dbReference>
<reference evidence="3 4" key="1">
    <citation type="submission" date="2019-04" db="EMBL/GenBank/DDBJ databases">
        <title>Azoarcus nasutitermitis sp. nov. isolated from termite nest.</title>
        <authorList>
            <person name="Lin S.-Y."/>
            <person name="Hameed A."/>
            <person name="Hsu Y.-H."/>
            <person name="Young C.-C."/>
        </authorList>
    </citation>
    <scope>NUCLEOTIDE SEQUENCE [LARGE SCALE GENOMIC DNA]</scope>
    <source>
        <strain evidence="3 4">CC-YHH838</strain>
    </source>
</reference>
<comment type="caution">
    <text evidence="3">The sequence shown here is derived from an EMBL/GenBank/DDBJ whole genome shotgun (WGS) entry which is preliminary data.</text>
</comment>
<evidence type="ECO:0000256" key="2">
    <source>
        <dbReference type="ARBA" id="ARBA00023231"/>
    </source>
</evidence>
<comment type="similarity">
    <text evidence="1">Belongs to the NifZ family.</text>
</comment>
<dbReference type="Proteomes" id="UP000308430">
    <property type="component" value="Unassembled WGS sequence"/>
</dbReference>
<accession>A0A4V3WBG7</accession>
<dbReference type="InterPro" id="IPR007415">
    <property type="entry name" value="Nitrogenase_MoFe_mat_NifZ"/>
</dbReference>
<evidence type="ECO:0000313" key="4">
    <source>
        <dbReference type="Proteomes" id="UP000308430"/>
    </source>
</evidence>
<evidence type="ECO:0000313" key="3">
    <source>
        <dbReference type="EMBL" id="THF63179.1"/>
    </source>
</evidence>
<dbReference type="GO" id="GO:0009399">
    <property type="term" value="P:nitrogen fixation"/>
    <property type="evidence" value="ECO:0007669"/>
    <property type="project" value="InterPro"/>
</dbReference>
<protein>
    <submittedName>
        <fullName evidence="3">Nitrogen fixation protein NifZ</fullName>
    </submittedName>
</protein>
<keyword evidence="2" id="KW-0535">Nitrogen fixation</keyword>
<proteinExistence type="inferred from homology"/>
<keyword evidence="4" id="KW-1185">Reference proteome</keyword>
<gene>
    <name evidence="3" type="ORF">E6C76_16550</name>
</gene>
<dbReference type="Pfam" id="PF04319">
    <property type="entry name" value="NifZ"/>
    <property type="match status" value="1"/>
</dbReference>
<dbReference type="RefSeq" id="WP_136349659.1">
    <property type="nucleotide sequence ID" value="NZ_SSOC01000006.1"/>
</dbReference>
<organism evidence="3 4">
    <name type="scientific">Pseudothauera nasutitermitis</name>
    <dbReference type="NCBI Taxonomy" id="2565930"/>
    <lineage>
        <taxon>Bacteria</taxon>
        <taxon>Pseudomonadati</taxon>
        <taxon>Pseudomonadota</taxon>
        <taxon>Betaproteobacteria</taxon>
        <taxon>Rhodocyclales</taxon>
        <taxon>Zoogloeaceae</taxon>
        <taxon>Pseudothauera</taxon>
    </lineage>
</organism>